<name>A0A0D1YJU9_9EURO</name>
<dbReference type="RefSeq" id="XP_016235472.1">
    <property type="nucleotide sequence ID" value="XM_016379645.1"/>
</dbReference>
<evidence type="ECO:0000259" key="3">
    <source>
        <dbReference type="PROSITE" id="PS50263"/>
    </source>
</evidence>
<sequence>MALPRFKAAACHLASVFGSARQTTDKTIGFMRKAAQNSAQLVVFPESSIPGFPYWSSIIAPATGHDFFRYMAEESVYVDGEEIKAIQQAALQSRIVISLGFSEKVRYSSATLFNSNLIIGDDGQILVHHRKLMPTFFEKLTWSPGDGHGLRVADTRLGKIGALICGENTNPLARYALMAQGEQVHISSWPAIWPTRLPLDGEPTPATGNYDNVNANTIRAAAHCFEAKCFGIQSAGVLDHASIQGIAQMTSDPRRTTKILSTYPQATTQFLDPNGHLIKSRIVWPSSDVQDEGLCLQNEEGVLIADIDLNKCVEGKQYHDVVGGYQRLDVFNLQVNRNRHEPVVFASGKKTEHDPPETASCSGSKSTKDSGGIAR</sequence>
<dbReference type="PANTHER" id="PTHR46044">
    <property type="entry name" value="NITRILASE"/>
    <property type="match status" value="1"/>
</dbReference>
<evidence type="ECO:0000313" key="5">
    <source>
        <dbReference type="Proteomes" id="UP000053328"/>
    </source>
</evidence>
<dbReference type="AlphaFoldDB" id="A0A0D1YJU9"/>
<dbReference type="InterPro" id="IPR044149">
    <property type="entry name" value="Nitrilases_CHs"/>
</dbReference>
<dbReference type="Gene3D" id="3.60.110.10">
    <property type="entry name" value="Carbon-nitrogen hydrolase"/>
    <property type="match status" value="1"/>
</dbReference>
<evidence type="ECO:0000256" key="1">
    <source>
        <dbReference type="ARBA" id="ARBA00008129"/>
    </source>
</evidence>
<dbReference type="Proteomes" id="UP000053328">
    <property type="component" value="Unassembled WGS sequence"/>
</dbReference>
<comment type="similarity">
    <text evidence="1">Belongs to the carbon-nitrogen hydrolase superfamily. Nitrilase family.</text>
</comment>
<dbReference type="InterPro" id="IPR036526">
    <property type="entry name" value="C-N_Hydrolase_sf"/>
</dbReference>
<dbReference type="HOGENOM" id="CLU_030130_6_2_1"/>
<dbReference type="VEuPathDB" id="FungiDB:PV08_05301"/>
<reference evidence="4 5" key="1">
    <citation type="submission" date="2015-01" db="EMBL/GenBank/DDBJ databases">
        <title>The Genome Sequence of Exophiala spinifera CBS89968.</title>
        <authorList>
            <consortium name="The Broad Institute Genomics Platform"/>
            <person name="Cuomo C."/>
            <person name="de Hoog S."/>
            <person name="Gorbushina A."/>
            <person name="Stielow B."/>
            <person name="Teixiera M."/>
            <person name="Abouelleil A."/>
            <person name="Chapman S.B."/>
            <person name="Priest M."/>
            <person name="Young S.K."/>
            <person name="Wortman J."/>
            <person name="Nusbaum C."/>
            <person name="Birren B."/>
        </authorList>
    </citation>
    <scope>NUCLEOTIDE SEQUENCE [LARGE SCALE GENOMIC DNA]</scope>
    <source>
        <strain evidence="4 5">CBS 89968</strain>
    </source>
</reference>
<dbReference type="SUPFAM" id="SSF56317">
    <property type="entry name" value="Carbon-nitrogen hydrolase"/>
    <property type="match status" value="1"/>
</dbReference>
<accession>A0A0D1YJU9</accession>
<dbReference type="OrthoDB" id="10250282at2759"/>
<organism evidence="4 5">
    <name type="scientific">Exophiala spinifera</name>
    <dbReference type="NCBI Taxonomy" id="91928"/>
    <lineage>
        <taxon>Eukaryota</taxon>
        <taxon>Fungi</taxon>
        <taxon>Dikarya</taxon>
        <taxon>Ascomycota</taxon>
        <taxon>Pezizomycotina</taxon>
        <taxon>Eurotiomycetes</taxon>
        <taxon>Chaetothyriomycetidae</taxon>
        <taxon>Chaetothyriales</taxon>
        <taxon>Herpotrichiellaceae</taxon>
        <taxon>Exophiala</taxon>
    </lineage>
</organism>
<dbReference type="InterPro" id="IPR003010">
    <property type="entry name" value="C-N_Hydrolase"/>
</dbReference>
<evidence type="ECO:0000256" key="2">
    <source>
        <dbReference type="SAM" id="MobiDB-lite"/>
    </source>
</evidence>
<keyword evidence="5" id="KW-1185">Reference proteome</keyword>
<feature type="region of interest" description="Disordered" evidence="2">
    <location>
        <begin position="346"/>
        <end position="375"/>
    </location>
</feature>
<protein>
    <recommendedName>
        <fullName evidence="3">CN hydrolase domain-containing protein</fullName>
    </recommendedName>
</protein>
<feature type="domain" description="CN hydrolase" evidence="3">
    <location>
        <begin position="6"/>
        <end position="309"/>
    </location>
</feature>
<dbReference type="STRING" id="91928.A0A0D1YJU9"/>
<dbReference type="Pfam" id="PF00795">
    <property type="entry name" value="CN_hydrolase"/>
    <property type="match status" value="1"/>
</dbReference>
<dbReference type="EMBL" id="KN847495">
    <property type="protein sequence ID" value="KIW15256.1"/>
    <property type="molecule type" value="Genomic_DNA"/>
</dbReference>
<dbReference type="PROSITE" id="PS50263">
    <property type="entry name" value="CN_HYDROLASE"/>
    <property type="match status" value="1"/>
</dbReference>
<dbReference type="PANTHER" id="PTHR46044:SF2">
    <property type="entry name" value="CN HYDROLASE DOMAIN-CONTAINING PROTEIN"/>
    <property type="match status" value="1"/>
</dbReference>
<dbReference type="GeneID" id="27332384"/>
<dbReference type="CDD" id="cd07564">
    <property type="entry name" value="nitrilases_CHs"/>
    <property type="match status" value="1"/>
</dbReference>
<dbReference type="GO" id="GO:0003824">
    <property type="term" value="F:catalytic activity"/>
    <property type="evidence" value="ECO:0007669"/>
    <property type="project" value="InterPro"/>
</dbReference>
<gene>
    <name evidence="4" type="ORF">PV08_05301</name>
</gene>
<proteinExistence type="inferred from homology"/>
<evidence type="ECO:0000313" key="4">
    <source>
        <dbReference type="EMBL" id="KIW15256.1"/>
    </source>
</evidence>